<protein>
    <submittedName>
        <fullName evidence="1">Uncharacterized protein</fullName>
    </submittedName>
</protein>
<sequence>MNTALAGAGLLAMNDNAVRLMHRGVWIASKPAPTGVGVEVGNHG</sequence>
<evidence type="ECO:0000313" key="2">
    <source>
        <dbReference type="Proteomes" id="UP000198985"/>
    </source>
</evidence>
<organism evidence="1 2">
    <name type="scientific">Pseudomonas migulae</name>
    <dbReference type="NCBI Taxonomy" id="78543"/>
    <lineage>
        <taxon>Bacteria</taxon>
        <taxon>Pseudomonadati</taxon>
        <taxon>Pseudomonadota</taxon>
        <taxon>Gammaproteobacteria</taxon>
        <taxon>Pseudomonadales</taxon>
        <taxon>Pseudomonadaceae</taxon>
        <taxon>Pseudomonas</taxon>
    </lineage>
</organism>
<gene>
    <name evidence="1" type="ORF">SAMN04490194_6461</name>
</gene>
<reference evidence="1 2" key="1">
    <citation type="submission" date="2016-10" db="EMBL/GenBank/DDBJ databases">
        <authorList>
            <person name="de Groot N.N."/>
        </authorList>
    </citation>
    <scope>NUCLEOTIDE SEQUENCE [LARGE SCALE GENOMIC DNA]</scope>
    <source>
        <strain evidence="1 2">BS3662</strain>
    </source>
</reference>
<dbReference type="AlphaFoldDB" id="A0A1H5NR12"/>
<accession>A0A1H5NR12</accession>
<dbReference type="Proteomes" id="UP000198985">
    <property type="component" value="Unassembled WGS sequence"/>
</dbReference>
<proteinExistence type="predicted"/>
<name>A0A1H5NR12_9PSED</name>
<evidence type="ECO:0000313" key="1">
    <source>
        <dbReference type="EMBL" id="SEF03930.1"/>
    </source>
</evidence>
<dbReference type="EMBL" id="FNTY01000002">
    <property type="protein sequence ID" value="SEF03930.1"/>
    <property type="molecule type" value="Genomic_DNA"/>
</dbReference>